<keyword evidence="1" id="KW-1133">Transmembrane helix</keyword>
<feature type="transmembrane region" description="Helical" evidence="1">
    <location>
        <begin position="41"/>
        <end position="63"/>
    </location>
</feature>
<sequence>MQWYLIVPSALAVLFAAGGTAALRTGWIPPFQRRRVQRPRLFGWAQLVLAAAFAAQTAGYLLGDREARHAAGIVTLLALLCGLILAVAAQLSRENR</sequence>
<dbReference type="RefSeq" id="WP_015031644.1">
    <property type="nucleotide sequence ID" value="NC_018750.1"/>
</dbReference>
<evidence type="ECO:0000313" key="2">
    <source>
        <dbReference type="EMBL" id="CCA53725.1"/>
    </source>
</evidence>
<feature type="transmembrane region" description="Helical" evidence="1">
    <location>
        <begin position="6"/>
        <end position="29"/>
    </location>
</feature>
<keyword evidence="1" id="KW-0812">Transmembrane</keyword>
<dbReference type="STRING" id="953739.SVEN_0438"/>
<reference evidence="2 3" key="1">
    <citation type="journal article" date="2011" name="BMC Genomics">
        <title>Genome-wide analysis of the role of GlnR in Streptomyces venezuelae provides new insights into global nitrogen regulation in actinomycetes.</title>
        <authorList>
            <person name="Pullan S.T."/>
            <person name="Bibb M.J."/>
            <person name="Merrick M."/>
        </authorList>
    </citation>
    <scope>NUCLEOTIDE SEQUENCE [LARGE SCALE GENOMIC DNA]</scope>
    <source>
        <strain evidence="2">ATCC 10712</strain>
    </source>
</reference>
<dbReference type="PATRIC" id="fig|953739.5.peg.6006"/>
<protein>
    <submittedName>
        <fullName evidence="2">Uncharacterized protein</fullName>
    </submittedName>
</protein>
<accession>F2R733</accession>
<evidence type="ECO:0000313" key="3">
    <source>
        <dbReference type="Proteomes" id="UP000006854"/>
    </source>
</evidence>
<gene>
    <name evidence="2" type="ordered locus">SVEN_0438</name>
</gene>
<keyword evidence="3" id="KW-1185">Reference proteome</keyword>
<feature type="transmembrane region" description="Helical" evidence="1">
    <location>
        <begin position="69"/>
        <end position="91"/>
    </location>
</feature>
<dbReference type="EMBL" id="FR845719">
    <property type="protein sequence ID" value="CCA53725.1"/>
    <property type="molecule type" value="Genomic_DNA"/>
</dbReference>
<keyword evidence="1" id="KW-0472">Membrane</keyword>
<dbReference type="HOGENOM" id="CLU_160745_0_0_11"/>
<dbReference type="AlphaFoldDB" id="F2R733"/>
<dbReference type="Proteomes" id="UP000006854">
    <property type="component" value="Chromosome"/>
</dbReference>
<organism evidence="2 3">
    <name type="scientific">Streptomyces venezuelae (strain ATCC 10712 / CBS 650.69 / DSM 40230 / JCM 4526 / NBRC 13096 / PD 04745)</name>
    <dbReference type="NCBI Taxonomy" id="953739"/>
    <lineage>
        <taxon>Bacteria</taxon>
        <taxon>Bacillati</taxon>
        <taxon>Actinomycetota</taxon>
        <taxon>Actinomycetes</taxon>
        <taxon>Kitasatosporales</taxon>
        <taxon>Streptomycetaceae</taxon>
        <taxon>Streptomyces</taxon>
    </lineage>
</organism>
<name>F2R733_STRVP</name>
<evidence type="ECO:0000256" key="1">
    <source>
        <dbReference type="SAM" id="Phobius"/>
    </source>
</evidence>
<dbReference type="GeneID" id="51861036"/>
<dbReference type="KEGG" id="sve:SVEN_0438"/>
<dbReference type="eggNOG" id="ENOG5031XY6">
    <property type="taxonomic scope" value="Bacteria"/>
</dbReference>
<proteinExistence type="predicted"/>